<evidence type="ECO:0000313" key="2">
    <source>
        <dbReference type="Proteomes" id="UP000675920"/>
    </source>
</evidence>
<dbReference type="Pfam" id="PF08895">
    <property type="entry name" value="DUF1840"/>
    <property type="match status" value="1"/>
</dbReference>
<evidence type="ECO:0000256" key="1">
    <source>
        <dbReference type="SAM" id="MobiDB-lite"/>
    </source>
</evidence>
<proteinExistence type="predicted"/>
<keyword evidence="2" id="KW-1185">Reference proteome</keyword>
<dbReference type="AlphaFoldDB" id="A0A9U5GR33"/>
<feature type="region of interest" description="Disordered" evidence="1">
    <location>
        <begin position="65"/>
        <end position="84"/>
    </location>
</feature>
<organism evidence="2 3">
    <name type="scientific">Derxia gummosa DSM 723</name>
    <dbReference type="NCBI Taxonomy" id="1121388"/>
    <lineage>
        <taxon>Bacteria</taxon>
        <taxon>Pseudomonadati</taxon>
        <taxon>Pseudomonadota</taxon>
        <taxon>Betaproteobacteria</taxon>
        <taxon>Burkholderiales</taxon>
        <taxon>Alcaligenaceae</taxon>
        <taxon>Derxia</taxon>
    </lineage>
</organism>
<dbReference type="RefSeq" id="WP_028311902.1">
    <property type="nucleotide sequence ID" value="NZ_AXWS01000014.1"/>
</dbReference>
<reference evidence="3" key="1">
    <citation type="submission" date="2025-08" db="UniProtKB">
        <authorList>
            <consortium name="RefSeq"/>
        </authorList>
    </citation>
    <scope>IDENTIFICATION</scope>
</reference>
<sequence>MSLVRFSSKAAAEVFMLEDHAARLLQAIGKEAEPRGVITAVQIPDALARLRGAIRAEQQAEVEAAARGLPTVDEDNDEARERRANHVSLDRRAFPLIDMLEKSAAKGVDVLWGV</sequence>
<dbReference type="Proteomes" id="UP000675920">
    <property type="component" value="Unplaced"/>
</dbReference>
<protein>
    <submittedName>
        <fullName evidence="3">DUF1840 domain-containing protein</fullName>
    </submittedName>
</protein>
<evidence type="ECO:0000313" key="3">
    <source>
        <dbReference type="RefSeq" id="WP_028311902.1"/>
    </source>
</evidence>
<accession>A0A9U5GR33</accession>
<dbReference type="InterPro" id="IPR014991">
    <property type="entry name" value="DUF1840"/>
</dbReference>
<name>A0A9U5GR33_9BURK</name>